<dbReference type="InterPro" id="IPR036265">
    <property type="entry name" value="HIT-like_sf"/>
</dbReference>
<evidence type="ECO:0000313" key="2">
    <source>
        <dbReference type="EMBL" id="VAV84456.1"/>
    </source>
</evidence>
<dbReference type="AlphaFoldDB" id="A0A3B0R5U2"/>
<dbReference type="PRINTS" id="PR00332">
    <property type="entry name" value="HISTRIAD"/>
</dbReference>
<proteinExistence type="predicted"/>
<sequence length="111" mass="12488">MDCIFCKIIANEIPSTKVFDSERLIVIEDISAQAPTHLLVIPKKHYDSILDCDDDLFMTEAIAAARELSKKYKVDEKGFRLVINTNEEGGQTVFHLHMHIIGGRQLTGQMG</sequence>
<dbReference type="InterPro" id="IPR019808">
    <property type="entry name" value="Histidine_triad_CS"/>
</dbReference>
<dbReference type="SUPFAM" id="SSF54197">
    <property type="entry name" value="HIT-like"/>
    <property type="match status" value="1"/>
</dbReference>
<dbReference type="Gene3D" id="3.30.428.10">
    <property type="entry name" value="HIT-like"/>
    <property type="match status" value="1"/>
</dbReference>
<gene>
    <name evidence="2" type="ORF">MNBD_DELTA01-1090</name>
</gene>
<protein>
    <recommendedName>
        <fullName evidence="1">HIT domain-containing protein</fullName>
    </recommendedName>
</protein>
<dbReference type="InterPro" id="IPR001310">
    <property type="entry name" value="Histidine_triad_HIT"/>
</dbReference>
<dbReference type="Pfam" id="PF01230">
    <property type="entry name" value="HIT"/>
    <property type="match status" value="1"/>
</dbReference>
<evidence type="ECO:0000259" key="1">
    <source>
        <dbReference type="PROSITE" id="PS51084"/>
    </source>
</evidence>
<name>A0A3B0R5U2_9ZZZZ</name>
<dbReference type="PROSITE" id="PS51084">
    <property type="entry name" value="HIT_2"/>
    <property type="match status" value="1"/>
</dbReference>
<accession>A0A3B0R5U2</accession>
<dbReference type="EMBL" id="UOEA01000067">
    <property type="protein sequence ID" value="VAV84456.1"/>
    <property type="molecule type" value="Genomic_DNA"/>
</dbReference>
<dbReference type="PROSITE" id="PS00892">
    <property type="entry name" value="HIT_1"/>
    <property type="match status" value="1"/>
</dbReference>
<dbReference type="InterPro" id="IPR011146">
    <property type="entry name" value="HIT-like"/>
</dbReference>
<organism evidence="2">
    <name type="scientific">hydrothermal vent metagenome</name>
    <dbReference type="NCBI Taxonomy" id="652676"/>
    <lineage>
        <taxon>unclassified sequences</taxon>
        <taxon>metagenomes</taxon>
        <taxon>ecological metagenomes</taxon>
    </lineage>
</organism>
<reference evidence="2" key="1">
    <citation type="submission" date="2018-06" db="EMBL/GenBank/DDBJ databases">
        <authorList>
            <person name="Zhirakovskaya E."/>
        </authorList>
    </citation>
    <scope>NUCLEOTIDE SEQUENCE</scope>
</reference>
<dbReference type="CDD" id="cd01276">
    <property type="entry name" value="PKCI_related"/>
    <property type="match status" value="1"/>
</dbReference>
<feature type="domain" description="HIT" evidence="1">
    <location>
        <begin position="4"/>
        <end position="111"/>
    </location>
</feature>
<dbReference type="PANTHER" id="PTHR23089">
    <property type="entry name" value="HISTIDINE TRIAD HIT PROTEIN"/>
    <property type="match status" value="1"/>
</dbReference>
<dbReference type="GO" id="GO:0003824">
    <property type="term" value="F:catalytic activity"/>
    <property type="evidence" value="ECO:0007669"/>
    <property type="project" value="InterPro"/>
</dbReference>